<dbReference type="Proteomes" id="UP001301769">
    <property type="component" value="Unassembled WGS sequence"/>
</dbReference>
<protein>
    <recommendedName>
        <fullName evidence="4">Hydroxyproline-rich glyco protein</fullName>
    </recommendedName>
</protein>
<comment type="caution">
    <text evidence="2">The sequence shown here is derived from an EMBL/GenBank/DDBJ whole genome shotgun (WGS) entry which is preliminary data.</text>
</comment>
<dbReference type="AlphaFoldDB" id="A0AAN6Y4C5"/>
<dbReference type="EMBL" id="MU858156">
    <property type="protein sequence ID" value="KAK4211141.1"/>
    <property type="molecule type" value="Genomic_DNA"/>
</dbReference>
<evidence type="ECO:0000256" key="1">
    <source>
        <dbReference type="SAM" id="MobiDB-lite"/>
    </source>
</evidence>
<proteinExistence type="predicted"/>
<organism evidence="2 3">
    <name type="scientific">Rhypophila decipiens</name>
    <dbReference type="NCBI Taxonomy" id="261697"/>
    <lineage>
        <taxon>Eukaryota</taxon>
        <taxon>Fungi</taxon>
        <taxon>Dikarya</taxon>
        <taxon>Ascomycota</taxon>
        <taxon>Pezizomycotina</taxon>
        <taxon>Sordariomycetes</taxon>
        <taxon>Sordariomycetidae</taxon>
        <taxon>Sordariales</taxon>
        <taxon>Naviculisporaceae</taxon>
        <taxon>Rhypophila</taxon>
    </lineage>
</organism>
<gene>
    <name evidence="2" type="ORF">QBC37DRAFT_427482</name>
</gene>
<reference evidence="2" key="1">
    <citation type="journal article" date="2023" name="Mol. Phylogenet. Evol.">
        <title>Genome-scale phylogeny and comparative genomics of the fungal order Sordariales.</title>
        <authorList>
            <person name="Hensen N."/>
            <person name="Bonometti L."/>
            <person name="Westerberg I."/>
            <person name="Brannstrom I.O."/>
            <person name="Guillou S."/>
            <person name="Cros-Aarteil S."/>
            <person name="Calhoun S."/>
            <person name="Haridas S."/>
            <person name="Kuo A."/>
            <person name="Mondo S."/>
            <person name="Pangilinan J."/>
            <person name="Riley R."/>
            <person name="LaButti K."/>
            <person name="Andreopoulos B."/>
            <person name="Lipzen A."/>
            <person name="Chen C."/>
            <person name="Yan M."/>
            <person name="Daum C."/>
            <person name="Ng V."/>
            <person name="Clum A."/>
            <person name="Steindorff A."/>
            <person name="Ohm R.A."/>
            <person name="Martin F."/>
            <person name="Silar P."/>
            <person name="Natvig D.O."/>
            <person name="Lalanne C."/>
            <person name="Gautier V."/>
            <person name="Ament-Velasquez S.L."/>
            <person name="Kruys A."/>
            <person name="Hutchinson M.I."/>
            <person name="Powell A.J."/>
            <person name="Barry K."/>
            <person name="Miller A.N."/>
            <person name="Grigoriev I.V."/>
            <person name="Debuchy R."/>
            <person name="Gladieux P."/>
            <person name="Hiltunen Thoren M."/>
            <person name="Johannesson H."/>
        </authorList>
    </citation>
    <scope>NUCLEOTIDE SEQUENCE</scope>
    <source>
        <strain evidence="2">PSN293</strain>
    </source>
</reference>
<feature type="region of interest" description="Disordered" evidence="1">
    <location>
        <begin position="1"/>
        <end position="58"/>
    </location>
</feature>
<feature type="compositionally biased region" description="Basic and acidic residues" evidence="1">
    <location>
        <begin position="482"/>
        <end position="493"/>
    </location>
</feature>
<name>A0AAN6Y4C5_9PEZI</name>
<feature type="compositionally biased region" description="Pro residues" evidence="1">
    <location>
        <begin position="22"/>
        <end position="42"/>
    </location>
</feature>
<feature type="compositionally biased region" description="Basic residues" evidence="1">
    <location>
        <begin position="1"/>
        <end position="12"/>
    </location>
</feature>
<evidence type="ECO:0000313" key="3">
    <source>
        <dbReference type="Proteomes" id="UP001301769"/>
    </source>
</evidence>
<reference evidence="2" key="2">
    <citation type="submission" date="2023-05" db="EMBL/GenBank/DDBJ databases">
        <authorList>
            <consortium name="Lawrence Berkeley National Laboratory"/>
            <person name="Steindorff A."/>
            <person name="Hensen N."/>
            <person name="Bonometti L."/>
            <person name="Westerberg I."/>
            <person name="Brannstrom I.O."/>
            <person name="Guillou S."/>
            <person name="Cros-Aarteil S."/>
            <person name="Calhoun S."/>
            <person name="Haridas S."/>
            <person name="Kuo A."/>
            <person name="Mondo S."/>
            <person name="Pangilinan J."/>
            <person name="Riley R."/>
            <person name="Labutti K."/>
            <person name="Andreopoulos B."/>
            <person name="Lipzen A."/>
            <person name="Chen C."/>
            <person name="Yanf M."/>
            <person name="Daum C."/>
            <person name="Ng V."/>
            <person name="Clum A."/>
            <person name="Ohm R."/>
            <person name="Martin F."/>
            <person name="Silar P."/>
            <person name="Natvig D."/>
            <person name="Lalanne C."/>
            <person name="Gautier V."/>
            <person name="Ament-Velasquez S.L."/>
            <person name="Kruys A."/>
            <person name="Hutchinson M.I."/>
            <person name="Powell A.J."/>
            <person name="Barry K."/>
            <person name="Miller A.N."/>
            <person name="Grigoriev I.V."/>
            <person name="Debuchy R."/>
            <person name="Gladieux P."/>
            <person name="Thoren M.H."/>
            <person name="Johannesson H."/>
        </authorList>
    </citation>
    <scope>NUCLEOTIDE SEQUENCE</scope>
    <source>
        <strain evidence="2">PSN293</strain>
    </source>
</reference>
<evidence type="ECO:0000313" key="2">
    <source>
        <dbReference type="EMBL" id="KAK4211141.1"/>
    </source>
</evidence>
<keyword evidence="3" id="KW-1185">Reference proteome</keyword>
<feature type="region of interest" description="Disordered" evidence="1">
    <location>
        <begin position="473"/>
        <end position="495"/>
    </location>
</feature>
<sequence>MMSSKTTKKIKPLTKDSNRHPSSPPPPAPAPVAAPAPAPPPVTVISIPDEEGGPPLNGINIVPDGDVVLDVTFDLSKETLKAARKANAISIRPRPKSASQQPVPAQPALKTNTRFLYRAHLSTLKQHSKYFTSLLGDPRFAEAKAVTAAFEKLGLDGTKPSKADIKDLPRVKIGIDDEATQLAGQEAVFGDLLRLLHGQVMMTDPLSLAYLSTLAVLADRFGCAEPVGKSLHGQLKFKSFKWPATQVRLAREEDGVALTRAAEDLLRQKINVSWLLDLPLRFQKATGELIMYGSRQWKDDEDEEDLESNAAAWWYLPDELEDELKYRRTCILNTIASIPQHFIALYSGTSPSRTRQCKLGYDSSASCDSYQLGETLKFLLKRNLVTLSYFSSPFSLPLSDHSTTEITHLLAVLKQFPGYQIDKNHTNCGPRTRLKPILDFMTPMVSHKSVSITRQDWVKRRDQVSWLFSSEHTNSSSFEDAPEGKLREGDRDPMPLPKPMLVNGKFQPLPSPLSFSASTTRVDEGKRKKFAFTRSMAGDQRLRFEGSMGADRLVRGLFTADEWDWTPDDS</sequence>
<evidence type="ECO:0008006" key="4">
    <source>
        <dbReference type="Google" id="ProtNLM"/>
    </source>
</evidence>
<accession>A0AAN6Y4C5</accession>